<reference evidence="3" key="1">
    <citation type="journal article" date="2012" name="Science">
        <title>The Paleozoic origin of enzymatic lignin decomposition reconstructed from 31 fungal genomes.</title>
        <authorList>
            <person name="Floudas D."/>
            <person name="Binder M."/>
            <person name="Riley R."/>
            <person name="Barry K."/>
            <person name="Blanchette R.A."/>
            <person name="Henrissat B."/>
            <person name="Martinez A.T."/>
            <person name="Otillar R."/>
            <person name="Spatafora J.W."/>
            <person name="Yadav J.S."/>
            <person name="Aerts A."/>
            <person name="Benoit I."/>
            <person name="Boyd A."/>
            <person name="Carlson A."/>
            <person name="Copeland A."/>
            <person name="Coutinho P.M."/>
            <person name="de Vries R.P."/>
            <person name="Ferreira P."/>
            <person name="Findley K."/>
            <person name="Foster B."/>
            <person name="Gaskell J."/>
            <person name="Glotzer D."/>
            <person name="Gorecki P."/>
            <person name="Heitman J."/>
            <person name="Hesse C."/>
            <person name="Hori C."/>
            <person name="Igarashi K."/>
            <person name="Jurgens J.A."/>
            <person name="Kallen N."/>
            <person name="Kersten P."/>
            <person name="Kohler A."/>
            <person name="Kuees U."/>
            <person name="Kumar T.K.A."/>
            <person name="Kuo A."/>
            <person name="LaButti K."/>
            <person name="Larrondo L.F."/>
            <person name="Lindquist E."/>
            <person name="Ling A."/>
            <person name="Lombard V."/>
            <person name="Lucas S."/>
            <person name="Lundell T."/>
            <person name="Martin R."/>
            <person name="McLaughlin D.J."/>
            <person name="Morgenstern I."/>
            <person name="Morin E."/>
            <person name="Murat C."/>
            <person name="Nagy L.G."/>
            <person name="Nolan M."/>
            <person name="Ohm R.A."/>
            <person name="Patyshakuliyeva A."/>
            <person name="Rokas A."/>
            <person name="Ruiz-Duenas F.J."/>
            <person name="Sabat G."/>
            <person name="Salamov A."/>
            <person name="Samejima M."/>
            <person name="Schmutz J."/>
            <person name="Slot J.C."/>
            <person name="St John F."/>
            <person name="Stenlid J."/>
            <person name="Sun H."/>
            <person name="Sun S."/>
            <person name="Syed K."/>
            <person name="Tsang A."/>
            <person name="Wiebenga A."/>
            <person name="Young D."/>
            <person name="Pisabarro A."/>
            <person name="Eastwood D.C."/>
            <person name="Martin F."/>
            <person name="Cullen D."/>
            <person name="Grigoriev I.V."/>
            <person name="Hibbett D.S."/>
        </authorList>
    </citation>
    <scope>NUCLEOTIDE SEQUENCE [LARGE SCALE GENOMIC DNA]</scope>
    <source>
        <strain evidence="3">RWD-64-598 SS2</strain>
    </source>
</reference>
<feature type="region of interest" description="Disordered" evidence="1">
    <location>
        <begin position="1"/>
        <end position="80"/>
    </location>
</feature>
<dbReference type="RefSeq" id="XP_007775260.1">
    <property type="nucleotide sequence ID" value="XM_007777070.1"/>
</dbReference>
<feature type="compositionally biased region" description="Basic and acidic residues" evidence="1">
    <location>
        <begin position="49"/>
        <end position="69"/>
    </location>
</feature>
<accession>R7SER0</accession>
<evidence type="ECO:0000313" key="2">
    <source>
        <dbReference type="EMBL" id="EIW74663.1"/>
    </source>
</evidence>
<dbReference type="GeneID" id="19209680"/>
<evidence type="ECO:0000256" key="1">
    <source>
        <dbReference type="SAM" id="MobiDB-lite"/>
    </source>
</evidence>
<feature type="compositionally biased region" description="Polar residues" evidence="1">
    <location>
        <begin position="20"/>
        <end position="30"/>
    </location>
</feature>
<sequence>MAAPQSDFTKNVERDPLEQNKAQPPSTVAQPTRVDSVPQQGSTMPGDGSEVHDKSSVVRDPAEAEKLKNDPNVNVVEVPGEKPSFKDQVFGYAKVIQGKTLGKPKVQERGHEVLKGNEEAMPSK</sequence>
<dbReference type="OrthoDB" id="3361009at2759"/>
<dbReference type="OMA" id="QAPFKER"/>
<gene>
    <name evidence="2" type="ORF">CONPUDRAFT_77936</name>
</gene>
<feature type="compositionally biased region" description="Basic and acidic residues" evidence="1">
    <location>
        <begin position="105"/>
        <end position="118"/>
    </location>
</feature>
<feature type="region of interest" description="Disordered" evidence="1">
    <location>
        <begin position="103"/>
        <end position="124"/>
    </location>
</feature>
<keyword evidence="3" id="KW-1185">Reference proteome</keyword>
<evidence type="ECO:0000313" key="3">
    <source>
        <dbReference type="Proteomes" id="UP000053558"/>
    </source>
</evidence>
<dbReference type="Proteomes" id="UP000053558">
    <property type="component" value="Unassembled WGS sequence"/>
</dbReference>
<dbReference type="AlphaFoldDB" id="R7SER0"/>
<dbReference type="EMBL" id="JH711591">
    <property type="protein sequence ID" value="EIW74663.1"/>
    <property type="molecule type" value="Genomic_DNA"/>
</dbReference>
<protein>
    <submittedName>
        <fullName evidence="2">Uncharacterized protein</fullName>
    </submittedName>
</protein>
<dbReference type="KEGG" id="cput:CONPUDRAFT_77936"/>
<proteinExistence type="predicted"/>
<name>R7SER0_CONPW</name>
<organism evidence="2 3">
    <name type="scientific">Coniophora puteana (strain RWD-64-598)</name>
    <name type="common">Brown rot fungus</name>
    <dbReference type="NCBI Taxonomy" id="741705"/>
    <lineage>
        <taxon>Eukaryota</taxon>
        <taxon>Fungi</taxon>
        <taxon>Dikarya</taxon>
        <taxon>Basidiomycota</taxon>
        <taxon>Agaricomycotina</taxon>
        <taxon>Agaricomycetes</taxon>
        <taxon>Agaricomycetidae</taxon>
        <taxon>Boletales</taxon>
        <taxon>Coniophorineae</taxon>
        <taxon>Coniophoraceae</taxon>
        <taxon>Coniophora</taxon>
    </lineage>
</organism>